<evidence type="ECO:0000313" key="3">
    <source>
        <dbReference type="EMBL" id="AZS23763.1"/>
    </source>
</evidence>
<dbReference type="EMBL" id="CP034672">
    <property type="protein sequence ID" value="AZS23763.1"/>
    <property type="molecule type" value="Genomic_DNA"/>
</dbReference>
<dbReference type="RefSeq" id="WP_029189803.1">
    <property type="nucleotide sequence ID" value="NZ_CP020534.1"/>
</dbReference>
<dbReference type="EMBL" id="RDOM01000033">
    <property type="protein sequence ID" value="MBF4273049.1"/>
    <property type="molecule type" value="Genomic_DNA"/>
</dbReference>
<evidence type="ECO:0000313" key="5">
    <source>
        <dbReference type="EMBL" id="MBF4436589.1"/>
    </source>
</evidence>
<gene>
    <name evidence="3" type="ORF">DYL72_00970</name>
    <name evidence="4" type="ORF">EAY07_13600</name>
    <name evidence="5" type="ORF">ERJ77_19240</name>
</gene>
<dbReference type="Proteomes" id="UP000786185">
    <property type="component" value="Unassembled WGS sequence"/>
</dbReference>
<dbReference type="PANTHER" id="PTHR37951">
    <property type="entry name" value="CYTOPLASMIC PROTEIN-RELATED"/>
    <property type="match status" value="1"/>
</dbReference>
<feature type="domain" description="ImpA N-terminal" evidence="2">
    <location>
        <begin position="13"/>
        <end position="136"/>
    </location>
</feature>
<dbReference type="AlphaFoldDB" id="A0A1Y0NXB0"/>
<feature type="region of interest" description="Disordered" evidence="1">
    <location>
        <begin position="412"/>
        <end position="463"/>
    </location>
</feature>
<evidence type="ECO:0000259" key="2">
    <source>
        <dbReference type="Pfam" id="PF06812"/>
    </source>
</evidence>
<feature type="compositionally biased region" description="Polar residues" evidence="1">
    <location>
        <begin position="412"/>
        <end position="425"/>
    </location>
</feature>
<organism evidence="4 7">
    <name type="scientific">Vibrio anguillarum</name>
    <name type="common">Listonella anguillarum</name>
    <dbReference type="NCBI Taxonomy" id="55601"/>
    <lineage>
        <taxon>Bacteria</taxon>
        <taxon>Pseudomonadati</taxon>
        <taxon>Pseudomonadota</taxon>
        <taxon>Gammaproteobacteria</taxon>
        <taxon>Vibrionales</taxon>
        <taxon>Vibrionaceae</taxon>
        <taxon>Vibrio</taxon>
    </lineage>
</organism>
<dbReference type="InterPro" id="IPR017740">
    <property type="entry name" value="TssA-like"/>
</dbReference>
<dbReference type="KEGG" id="vau:VANGNB10_cI1491c"/>
<reference evidence="4 7" key="2">
    <citation type="journal article" date="2021" name="PeerJ">
        <title>Analysis of 44 Vibrio anguillarum genomes reveals high genetic diversity.</title>
        <authorList>
            <person name="Hansen M.J."/>
            <person name="Dalsgaard I."/>
        </authorList>
    </citation>
    <scope>NUCLEOTIDE SEQUENCE [LARGE SCALE GENOMIC DNA]</scope>
    <source>
        <strain evidence="4 7">17-16730-2A</strain>
        <strain evidence="5">850617-1/1</strain>
    </source>
</reference>
<dbReference type="PANTHER" id="PTHR37951:SF1">
    <property type="entry name" value="TYPE VI SECRETION SYSTEM COMPONENT TSSA1"/>
    <property type="match status" value="1"/>
</dbReference>
<evidence type="ECO:0000313" key="7">
    <source>
        <dbReference type="Proteomes" id="UP000722957"/>
    </source>
</evidence>
<dbReference type="Proteomes" id="UP000722957">
    <property type="component" value="Unassembled WGS sequence"/>
</dbReference>
<dbReference type="InterPro" id="IPR010657">
    <property type="entry name" value="ImpA_N"/>
</dbReference>
<name>A0A1Y0NXB0_VIBAN</name>
<feature type="compositionally biased region" description="Polar residues" evidence="1">
    <location>
        <begin position="438"/>
        <end position="463"/>
    </location>
</feature>
<dbReference type="Proteomes" id="UP000256923">
    <property type="component" value="Chromosome 1"/>
</dbReference>
<evidence type="ECO:0000313" key="4">
    <source>
        <dbReference type="EMBL" id="MBF4273049.1"/>
    </source>
</evidence>
<protein>
    <submittedName>
        <fullName evidence="4">Type VI secretion protein</fullName>
    </submittedName>
</protein>
<dbReference type="EMBL" id="SCLC01000225">
    <property type="protein sequence ID" value="MBF4436589.1"/>
    <property type="molecule type" value="Genomic_DNA"/>
</dbReference>
<proteinExistence type="predicted"/>
<evidence type="ECO:0000313" key="6">
    <source>
        <dbReference type="Proteomes" id="UP000256923"/>
    </source>
</evidence>
<accession>A0A1Y0NXB0</accession>
<reference evidence="3 6" key="1">
    <citation type="submission" date="2018-12" db="EMBL/GenBank/DDBJ databases">
        <title>Characterization and Draft Genome of Vibrio anguillarum J360 Marine Pathogen Isolated from an Outbreak in Lumpfish (Cyclopterus lumpus).</title>
        <authorList>
            <person name="Vasquez J.I."/>
            <person name="Cao T."/>
            <person name="Chakraborty S."/>
            <person name="Gnanagobal H."/>
            <person name="Wescot J."/>
            <person name="Boyce D."/>
            <person name="Santander J."/>
        </authorList>
    </citation>
    <scope>NUCLEOTIDE SEQUENCE [LARGE SCALE GENOMIC DNA]</scope>
    <source>
        <strain evidence="3 6">J360</strain>
    </source>
</reference>
<sequence>MPLSKHQIEQLSKPLSDDSICGVYLKLEKSAFRPLRNEFNVAQTALRKLSQNPSADERDALQEACLNKWKILSDSLYEQFSKTTRDIELISWFVAAQFLLDTTLESAANSLEWLADLSEKHWDHLNPVLPVETLKSDDDKGKEREQADAKVKAFFQLVGDSEESSILYAPVLQLPLVGEVTFFDFQSAERKGEISQLKSMLTTTVAQERFAIQFKMENAKRCVTQLDRLSALVSTKCHSLGSQSTNFGFAKSLLTRVENALVHLSGIKLAPKAEAKTVEQEVAESSVSEGELPSHMDTKHIERIPMASEQAQTVSQHLHAGNLSELGNLNNMNRDLAFHLLREVSDYFRQSEPHSPISFLLEKAIRWGYLSLPELLREMMSEQNGDALSTIFNAAGLNHLDQVLLPEVSTPTVGIESPQTPQAKPSVSDPRSVEEHVSQTSPVDTQSKQDQKPQSSATSALSW</sequence>
<dbReference type="Pfam" id="PF06812">
    <property type="entry name" value="ImpA_N"/>
    <property type="match status" value="1"/>
</dbReference>
<evidence type="ECO:0000256" key="1">
    <source>
        <dbReference type="SAM" id="MobiDB-lite"/>
    </source>
</evidence>